<accession>A0A9W4XQF3</accession>
<feature type="transmembrane region" description="Helical" evidence="3">
    <location>
        <begin position="438"/>
        <end position="462"/>
    </location>
</feature>
<feature type="region of interest" description="Disordered" evidence="2">
    <location>
        <begin position="471"/>
        <end position="553"/>
    </location>
</feature>
<evidence type="ECO:0000313" key="6">
    <source>
        <dbReference type="Proteomes" id="UP001152607"/>
    </source>
</evidence>
<name>A0A9W4XQF3_9PLEO</name>
<dbReference type="AlphaFoldDB" id="A0A9W4XQF3"/>
<dbReference type="Proteomes" id="UP001152607">
    <property type="component" value="Unassembled WGS sequence"/>
</dbReference>
<dbReference type="SUPFAM" id="SSF103473">
    <property type="entry name" value="MFS general substrate transporter"/>
    <property type="match status" value="1"/>
</dbReference>
<evidence type="ECO:0000256" key="1">
    <source>
        <dbReference type="ARBA" id="ARBA00004141"/>
    </source>
</evidence>
<feature type="compositionally biased region" description="Basic and acidic residues" evidence="2">
    <location>
        <begin position="487"/>
        <end position="517"/>
    </location>
</feature>
<sequence>MGSQHGISKALFWLSDETGVKTMLTAGKDVYIIILARFLRLFGYSAVALILALYFEELGFSDTSIGLFMTLTLFGDVLISLLLTLVADALGRRVTMFMGAIAMAVSGSVFALTSHYAALLAAAILGVISPTGNEIGPFKAVEESTLAHLVPAEKRADVFTWYVVMAVLGTSSGLVAGGQVVDRLLELEGWTTADAYRAIFWVYTGIGCGKALLTLCLSHKCERQDEEPNVDETEPLLGGHEESDSLLNGADQETTSTDTTRTIQKSPKMRSRNPLSTISKPTWWILIKLCSLFFLDSLGSGMVPFSLINFYLERKFQLEKGKLGGIMSATWTISTVGNVFASSVAKRLGLIPAMVVTHLPSSIFLALLPAPAGLPWTICLLVARAVLNSMDQAPRSAFISMVVKPEELTAVMGVINILKILSQSGGPWITGLLADRKLFWVAFVVAGSLKGAYDLLLLLLFAGRVRKPEAERHEDESATTATIPHAEGVEHVEREDEEEGGRPDDETSRRHESDERGVLPSKILAARSASPNSYGNSRAVAKSLSNSGSSSEH</sequence>
<reference evidence="5" key="1">
    <citation type="submission" date="2023-01" db="EMBL/GenBank/DDBJ databases">
        <authorList>
            <person name="Van Ghelder C."/>
            <person name="Rancurel C."/>
        </authorList>
    </citation>
    <scope>NUCLEOTIDE SEQUENCE</scope>
    <source>
        <strain evidence="5">CNCM I-4278</strain>
    </source>
</reference>
<dbReference type="InterPro" id="IPR011701">
    <property type="entry name" value="MFS"/>
</dbReference>
<proteinExistence type="predicted"/>
<dbReference type="GO" id="GO:0022857">
    <property type="term" value="F:transmembrane transporter activity"/>
    <property type="evidence" value="ECO:0007669"/>
    <property type="project" value="InterPro"/>
</dbReference>
<keyword evidence="3" id="KW-0472">Membrane</keyword>
<feature type="transmembrane region" description="Helical" evidence="3">
    <location>
        <begin position="363"/>
        <end position="387"/>
    </location>
</feature>
<keyword evidence="6" id="KW-1185">Reference proteome</keyword>
<feature type="region of interest" description="Disordered" evidence="2">
    <location>
        <begin position="227"/>
        <end position="274"/>
    </location>
</feature>
<feature type="transmembrane region" description="Helical" evidence="3">
    <location>
        <begin position="94"/>
        <end position="112"/>
    </location>
</feature>
<evidence type="ECO:0000256" key="3">
    <source>
        <dbReference type="SAM" id="Phobius"/>
    </source>
</evidence>
<feature type="transmembrane region" description="Helical" evidence="3">
    <location>
        <begin position="408"/>
        <end position="426"/>
    </location>
</feature>
<comment type="subcellular location">
    <subcellularLocation>
        <location evidence="1">Membrane</location>
        <topology evidence="1">Multi-pass membrane protein</topology>
    </subcellularLocation>
</comment>
<dbReference type="PANTHER" id="PTHR23520:SF5">
    <property type="entry name" value="TRANSPORTER, PUTATIVE (AFU_ORTHOLOGUE AFUA_3G04000)-RELATED"/>
    <property type="match status" value="1"/>
</dbReference>
<dbReference type="PANTHER" id="PTHR23520">
    <property type="entry name" value="TRANSPORTER, PUTATIVE (AFU_ORTHOLOGUE AFUA_3G04000)-RELATED"/>
    <property type="match status" value="1"/>
</dbReference>
<dbReference type="InterPro" id="IPR036259">
    <property type="entry name" value="MFS_trans_sf"/>
</dbReference>
<feature type="transmembrane region" description="Helical" evidence="3">
    <location>
        <begin position="159"/>
        <end position="181"/>
    </location>
</feature>
<protein>
    <recommendedName>
        <fullName evidence="4">Major facilitator superfamily (MFS) profile domain-containing protein</fullName>
    </recommendedName>
</protein>
<feature type="domain" description="Major facilitator superfamily (MFS) profile" evidence="4">
    <location>
        <begin position="29"/>
        <end position="465"/>
    </location>
</feature>
<evidence type="ECO:0000313" key="5">
    <source>
        <dbReference type="EMBL" id="CAI6333651.1"/>
    </source>
</evidence>
<gene>
    <name evidence="5" type="ORF">PDIGIT_LOCUS6699</name>
</gene>
<dbReference type="Pfam" id="PF07690">
    <property type="entry name" value="MFS_1"/>
    <property type="match status" value="1"/>
</dbReference>
<feature type="compositionally biased region" description="Polar residues" evidence="2">
    <location>
        <begin position="543"/>
        <end position="553"/>
    </location>
</feature>
<feature type="transmembrane region" description="Helical" evidence="3">
    <location>
        <begin position="67"/>
        <end position="87"/>
    </location>
</feature>
<dbReference type="InterPro" id="IPR020846">
    <property type="entry name" value="MFS_dom"/>
</dbReference>
<feature type="transmembrane region" description="Helical" evidence="3">
    <location>
        <begin position="30"/>
        <end position="55"/>
    </location>
</feature>
<evidence type="ECO:0000259" key="4">
    <source>
        <dbReference type="PROSITE" id="PS50850"/>
    </source>
</evidence>
<dbReference type="OrthoDB" id="10027823at2759"/>
<keyword evidence="3" id="KW-1133">Transmembrane helix</keyword>
<organism evidence="5 6">
    <name type="scientific">Periconia digitata</name>
    <dbReference type="NCBI Taxonomy" id="1303443"/>
    <lineage>
        <taxon>Eukaryota</taxon>
        <taxon>Fungi</taxon>
        <taxon>Dikarya</taxon>
        <taxon>Ascomycota</taxon>
        <taxon>Pezizomycotina</taxon>
        <taxon>Dothideomycetes</taxon>
        <taxon>Pleosporomycetidae</taxon>
        <taxon>Pleosporales</taxon>
        <taxon>Massarineae</taxon>
        <taxon>Periconiaceae</taxon>
        <taxon>Periconia</taxon>
    </lineage>
</organism>
<comment type="caution">
    <text evidence="5">The sequence shown here is derived from an EMBL/GenBank/DDBJ whole genome shotgun (WGS) entry which is preliminary data.</text>
</comment>
<dbReference type="EMBL" id="CAOQHR010000004">
    <property type="protein sequence ID" value="CAI6333651.1"/>
    <property type="molecule type" value="Genomic_DNA"/>
</dbReference>
<evidence type="ECO:0000256" key="2">
    <source>
        <dbReference type="SAM" id="MobiDB-lite"/>
    </source>
</evidence>
<feature type="transmembrane region" description="Helical" evidence="3">
    <location>
        <begin position="323"/>
        <end position="343"/>
    </location>
</feature>
<keyword evidence="3" id="KW-0812">Transmembrane</keyword>
<dbReference type="Gene3D" id="1.20.1250.20">
    <property type="entry name" value="MFS general substrate transporter like domains"/>
    <property type="match status" value="1"/>
</dbReference>
<dbReference type="PROSITE" id="PS50850">
    <property type="entry name" value="MFS"/>
    <property type="match status" value="1"/>
</dbReference>
<dbReference type="GO" id="GO:0000329">
    <property type="term" value="C:fungal-type vacuole membrane"/>
    <property type="evidence" value="ECO:0007669"/>
    <property type="project" value="TreeGrafter"/>
</dbReference>
<feature type="transmembrane region" description="Helical" evidence="3">
    <location>
        <begin position="118"/>
        <end position="138"/>
    </location>
</feature>